<gene>
    <name evidence="1" type="ORF">CTOB1V02_LOCUS4425</name>
</gene>
<protein>
    <submittedName>
        <fullName evidence="1">Uncharacterized protein</fullName>
    </submittedName>
</protein>
<name>A0A7R8WCB7_9CRUS</name>
<accession>A0A7R8WCB7</accession>
<dbReference type="AlphaFoldDB" id="A0A7R8WCB7"/>
<reference evidence="1" key="1">
    <citation type="submission" date="2020-11" db="EMBL/GenBank/DDBJ databases">
        <authorList>
            <person name="Tran Van P."/>
        </authorList>
    </citation>
    <scope>NUCLEOTIDE SEQUENCE</scope>
</reference>
<organism evidence="1">
    <name type="scientific">Cyprideis torosa</name>
    <dbReference type="NCBI Taxonomy" id="163714"/>
    <lineage>
        <taxon>Eukaryota</taxon>
        <taxon>Metazoa</taxon>
        <taxon>Ecdysozoa</taxon>
        <taxon>Arthropoda</taxon>
        <taxon>Crustacea</taxon>
        <taxon>Oligostraca</taxon>
        <taxon>Ostracoda</taxon>
        <taxon>Podocopa</taxon>
        <taxon>Podocopida</taxon>
        <taxon>Cytherocopina</taxon>
        <taxon>Cytheroidea</taxon>
        <taxon>Cytherideidae</taxon>
        <taxon>Cyprideis</taxon>
    </lineage>
</organism>
<dbReference type="EMBL" id="OB660845">
    <property type="protein sequence ID" value="CAD7226507.1"/>
    <property type="molecule type" value="Genomic_DNA"/>
</dbReference>
<proteinExistence type="predicted"/>
<evidence type="ECO:0000313" key="1">
    <source>
        <dbReference type="EMBL" id="CAD7226507.1"/>
    </source>
</evidence>
<sequence length="303" mass="34567">MPRLIASISAWHESGLEDYLDFEPLLRKSWIVTTLMYLHWFLLSAAYYAQLASFETLTVPHVKLQVMEGLHEAQKEILVRQKLQFYFALYNKASTVFQNLFSVIDTQLTVTLSFDTIATVISVYFISNALISHGFIELKFLFIAQPVREEHVQKVDYVSTVSAVVLTVLHNVAFSVVCEKGEQLRRCSSRIAETLVHYHTCPLDFSTKQHLDAFLLRVTHTPIQATAGDYFVLNRNFFATSHVLRQSAGDYFVLNRIFFATRLGSVLTYLVVLVQFRMAGLTSPQYLGNSSLPLQLNSTMVDY</sequence>
<dbReference type="OrthoDB" id="6625921at2759"/>